<dbReference type="Proteomes" id="UP001642464">
    <property type="component" value="Unassembled WGS sequence"/>
</dbReference>
<evidence type="ECO:0000313" key="2">
    <source>
        <dbReference type="EMBL" id="CAK9071703.1"/>
    </source>
</evidence>
<dbReference type="EMBL" id="CAXAMM010033669">
    <property type="protein sequence ID" value="CAK9071703.1"/>
    <property type="molecule type" value="Genomic_DNA"/>
</dbReference>
<feature type="compositionally biased region" description="Basic and acidic residues" evidence="1">
    <location>
        <begin position="287"/>
        <end position="298"/>
    </location>
</feature>
<evidence type="ECO:0000256" key="1">
    <source>
        <dbReference type="SAM" id="MobiDB-lite"/>
    </source>
</evidence>
<feature type="region of interest" description="Disordered" evidence="1">
    <location>
        <begin position="621"/>
        <end position="679"/>
    </location>
</feature>
<protein>
    <submittedName>
        <fullName evidence="2">Uncharacterized protein</fullName>
    </submittedName>
</protein>
<feature type="region of interest" description="Disordered" evidence="1">
    <location>
        <begin position="751"/>
        <end position="790"/>
    </location>
</feature>
<feature type="compositionally biased region" description="Acidic residues" evidence="1">
    <location>
        <begin position="758"/>
        <end position="775"/>
    </location>
</feature>
<feature type="compositionally biased region" description="Polar residues" evidence="1">
    <location>
        <begin position="276"/>
        <end position="285"/>
    </location>
</feature>
<name>A0ABP0P7V7_9DINO</name>
<accession>A0ABP0P7V7</accession>
<gene>
    <name evidence="2" type="ORF">SCF082_LOCUS35414</name>
</gene>
<keyword evidence="3" id="KW-1185">Reference proteome</keyword>
<organism evidence="2 3">
    <name type="scientific">Durusdinium trenchii</name>
    <dbReference type="NCBI Taxonomy" id="1381693"/>
    <lineage>
        <taxon>Eukaryota</taxon>
        <taxon>Sar</taxon>
        <taxon>Alveolata</taxon>
        <taxon>Dinophyceae</taxon>
        <taxon>Suessiales</taxon>
        <taxon>Symbiodiniaceae</taxon>
        <taxon>Durusdinium</taxon>
    </lineage>
</organism>
<evidence type="ECO:0000313" key="3">
    <source>
        <dbReference type="Proteomes" id="UP001642464"/>
    </source>
</evidence>
<feature type="region of interest" description="Disordered" evidence="1">
    <location>
        <begin position="274"/>
        <end position="298"/>
    </location>
</feature>
<feature type="compositionally biased region" description="Low complexity" evidence="1">
    <location>
        <begin position="651"/>
        <end position="661"/>
    </location>
</feature>
<sequence>MAETDGGLLAADWESCTKIRNRFRKEFSWLQWPVVPEVATEGGEEEKDRHPICTKSLELNVEAIDLMLDFYHGGFIDIHQLQKEVRELYRLVKYEPKNAKTESYVDDARVRQLFAKIKTTRKECVEFSMDWQTFDSHAPVTGDDDAYEESGGAGSERAIAPKAAASCPAPTEPVTHAPEPVEAAPPATLTRAVTPDLSSAAASPMGSPDSTMKALECQLAGMSLNDEMTPEQRAELLGLLDQIENWSVKPAQKSPASIPKLSWMTIRPDLRPQAQDPIQQVSQPQPAKKEGQKPKQERFGSGKNWVYLILEDQYYGCTNCVGNPPALTAMGIFKDEMCIRRKGRPEEMDPEEKRVNERSLEAPTRLDNFKRRGSLFICPRQMTNAHDMRVVVFNDHIGTSQVLLMVIVFLFSMEGLPKAQVYEAIEVFAGAGILSKTCLAILLVMAKRGVWVLEQPSSSLAFRLRRFQDQLVRKTRVYRQSFWMRGWGATTPKRTTLWSNSTAVRFFSTSKKARSIGKGKGPKLAEVYHDKSGRKRYKGIPQALRRSQEYPVGFGLRFAQTMKRFLKERSPLLSPHPAPSPNHLLPCHVMPQPEIDDLWADAKMEEVIEYLAARQRLQTLADQKHEQPASASEAKGVAPGGKGSSVPIDTAGKGAAKAKAAPKADVKADEGEDPGLADTKAGDKKIGIYAAPPLHPQACQWRDLYEKKIKEYWVNVKTTGAYEQEHEESLVDRTVGEGTAEAFNLGLPAEGDGAMLPEEAEPGADTDLDDPDLEDGNASAGTSKIPGKAQVERESVLEAVENVGTVMTNLLRVQTRMETLRDRLAATDSPEAKASKNKVEGFRTKLMTYHDELADLKSYFDGQHHDDVFDQEKLDC</sequence>
<proteinExistence type="predicted"/>
<comment type="caution">
    <text evidence="2">The sequence shown here is derived from an EMBL/GenBank/DDBJ whole genome shotgun (WGS) entry which is preliminary data.</text>
</comment>
<reference evidence="2 3" key="1">
    <citation type="submission" date="2024-02" db="EMBL/GenBank/DDBJ databases">
        <authorList>
            <person name="Chen Y."/>
            <person name="Shah S."/>
            <person name="Dougan E. K."/>
            <person name="Thang M."/>
            <person name="Chan C."/>
        </authorList>
    </citation>
    <scope>NUCLEOTIDE SEQUENCE [LARGE SCALE GENOMIC DNA]</scope>
</reference>